<evidence type="ECO:0000256" key="4">
    <source>
        <dbReference type="ARBA" id="ARBA00022777"/>
    </source>
</evidence>
<dbReference type="PROSITE" id="PS00584">
    <property type="entry name" value="PFKB_KINASES_2"/>
    <property type="match status" value="1"/>
</dbReference>
<dbReference type="GO" id="GO:0016301">
    <property type="term" value="F:kinase activity"/>
    <property type="evidence" value="ECO:0007669"/>
    <property type="project" value="UniProtKB-KW"/>
</dbReference>
<evidence type="ECO:0000313" key="8">
    <source>
        <dbReference type="Proteomes" id="UP000001623"/>
    </source>
</evidence>
<evidence type="ECO:0000256" key="5">
    <source>
        <dbReference type="ARBA" id="ARBA00022840"/>
    </source>
</evidence>
<evidence type="ECO:0000313" key="7">
    <source>
        <dbReference type="EMBL" id="AEH89876.1"/>
    </source>
</evidence>
<dbReference type="SUPFAM" id="SSF53613">
    <property type="entry name" value="Ribokinase-like"/>
    <property type="match status" value="1"/>
</dbReference>
<gene>
    <name evidence="7" type="ordered locus">Mesop_5460</name>
</gene>
<comment type="similarity">
    <text evidence="1">Belongs to the carbohydrate kinase PfkB family.</text>
</comment>
<dbReference type="AlphaFoldDB" id="F7Y9T7"/>
<dbReference type="RefSeq" id="WP_013896513.1">
    <property type="nucleotide sequence ID" value="NC_015675.1"/>
</dbReference>
<feature type="domain" description="Carbohydrate kinase PfkB" evidence="6">
    <location>
        <begin position="2"/>
        <end position="302"/>
    </location>
</feature>
<evidence type="ECO:0000256" key="1">
    <source>
        <dbReference type="ARBA" id="ARBA00010688"/>
    </source>
</evidence>
<dbReference type="STRING" id="536019.Mesop_5460"/>
<organism evidence="7 8">
    <name type="scientific">Mesorhizobium opportunistum (strain LMG 24607 / HAMBI 3007 / WSM2075)</name>
    <dbReference type="NCBI Taxonomy" id="536019"/>
    <lineage>
        <taxon>Bacteria</taxon>
        <taxon>Pseudomonadati</taxon>
        <taxon>Pseudomonadota</taxon>
        <taxon>Alphaproteobacteria</taxon>
        <taxon>Hyphomicrobiales</taxon>
        <taxon>Phyllobacteriaceae</taxon>
        <taxon>Mesorhizobium</taxon>
    </lineage>
</organism>
<dbReference type="HOGENOM" id="CLU_027634_6_2_5"/>
<accession>F7Y9T7</accession>
<evidence type="ECO:0000256" key="2">
    <source>
        <dbReference type="ARBA" id="ARBA00022679"/>
    </source>
</evidence>
<dbReference type="Pfam" id="PF00294">
    <property type="entry name" value="PfkB"/>
    <property type="match status" value="1"/>
</dbReference>
<proteinExistence type="inferred from homology"/>
<dbReference type="Gene3D" id="3.40.1190.20">
    <property type="match status" value="1"/>
</dbReference>
<dbReference type="InterPro" id="IPR011611">
    <property type="entry name" value="PfkB_dom"/>
</dbReference>
<name>F7Y9T7_MESOW</name>
<dbReference type="PANTHER" id="PTHR43085:SF1">
    <property type="entry name" value="PSEUDOURIDINE KINASE-RELATED"/>
    <property type="match status" value="1"/>
</dbReference>
<dbReference type="InterPro" id="IPR029056">
    <property type="entry name" value="Ribokinase-like"/>
</dbReference>
<evidence type="ECO:0000256" key="3">
    <source>
        <dbReference type="ARBA" id="ARBA00022741"/>
    </source>
</evidence>
<keyword evidence="4" id="KW-0418">Kinase</keyword>
<keyword evidence="5" id="KW-0067">ATP-binding</keyword>
<dbReference type="PANTHER" id="PTHR43085">
    <property type="entry name" value="HEXOKINASE FAMILY MEMBER"/>
    <property type="match status" value="1"/>
</dbReference>
<dbReference type="InterPro" id="IPR002173">
    <property type="entry name" value="Carboh/pur_kinase_PfkB_CS"/>
</dbReference>
<dbReference type="KEGG" id="mop:Mesop_5460"/>
<dbReference type="EMBL" id="CP002279">
    <property type="protein sequence ID" value="AEH89876.1"/>
    <property type="molecule type" value="Genomic_DNA"/>
</dbReference>
<keyword evidence="3" id="KW-0547">Nucleotide-binding</keyword>
<reference evidence="7 8" key="1">
    <citation type="submission" date="2010-10" db="EMBL/GenBank/DDBJ databases">
        <title>Complete sequence of Mesorhizobium opportunistum WSM2075.</title>
        <authorList>
            <consortium name="US DOE Joint Genome Institute"/>
            <person name="Lucas S."/>
            <person name="Copeland A."/>
            <person name="Lapidus A."/>
            <person name="Cheng J.-F."/>
            <person name="Bruce D."/>
            <person name="Goodwin L."/>
            <person name="Pitluck S."/>
            <person name="Chertkov O."/>
            <person name="Misra M."/>
            <person name="Detter J.C."/>
            <person name="Han C."/>
            <person name="Tapia R."/>
            <person name="Land M."/>
            <person name="Hauser L."/>
            <person name="Kyrpides N."/>
            <person name="Ovchinnikova G."/>
            <person name="Mavrommatis K.M."/>
            <person name="Tiwari R.P."/>
            <person name="Howieson J.G."/>
            <person name="O'Hara G.W."/>
            <person name="Nandasena K.G."/>
            <person name="Woyke T."/>
        </authorList>
    </citation>
    <scope>NUCLEOTIDE SEQUENCE [LARGE SCALE GENOMIC DNA]</scope>
    <source>
        <strain evidence="8">LMG 24607 / HAMBI 3007 / WSM2075</strain>
    </source>
</reference>
<dbReference type="eggNOG" id="COG0524">
    <property type="taxonomic scope" value="Bacteria"/>
</dbReference>
<evidence type="ECO:0000259" key="6">
    <source>
        <dbReference type="Pfam" id="PF00294"/>
    </source>
</evidence>
<sequence>MILCCGEALIDMLPRTTTQGEPAFAPYVGGAVFNSAIALGRLGAPAGFFSGLSSDLFGGQFRDALGASKVSSTYAHTSPRPTTLAFVRLDNGQATYTFYDENTAGRMLTIDDLPTLGGEIEAMLFGAISLISEPAGSAYEAFMKREHESRVMMLDPNIRPNFIPDKAKHLRRIRAMMAMADIVKLSDEDLNWFGEAGSHEDVVRNWLDRGPKLIVVTHGSEGAVGYTKDHAVTVMPEKVEVVDTVGAGDTFNAGILASLHEQGLLTKAAIAGLSQDAIRKALALGAKAAAVTVSRAGANPPWRHEIA</sequence>
<dbReference type="CDD" id="cd01167">
    <property type="entry name" value="bac_FRK"/>
    <property type="match status" value="1"/>
</dbReference>
<dbReference type="GO" id="GO:0005524">
    <property type="term" value="F:ATP binding"/>
    <property type="evidence" value="ECO:0007669"/>
    <property type="project" value="UniProtKB-KW"/>
</dbReference>
<protein>
    <submittedName>
        <fullName evidence="7">PfkB domain protein</fullName>
    </submittedName>
</protein>
<dbReference type="InterPro" id="IPR050306">
    <property type="entry name" value="PfkB_Carbo_kinase"/>
</dbReference>
<keyword evidence="2" id="KW-0808">Transferase</keyword>
<dbReference type="Proteomes" id="UP000001623">
    <property type="component" value="Chromosome"/>
</dbReference>